<sequence>MEALKTVPEWYQQMFPVHISLSSAKRFSLLPAVRSAPHADNCTPDNSILYKMEKNNLKRRAGKEMKPVSQIYSEEASSASTDLKTAEAGTKRFAQLPSTRQQLE</sequence>
<reference evidence="2 3" key="1">
    <citation type="submission" date="2015-01" db="EMBL/GenBank/DDBJ databases">
        <title>Evolution of Trichinella species and genotypes.</title>
        <authorList>
            <person name="Korhonen P.K."/>
            <person name="Edoardo P."/>
            <person name="Giuseppe L.R."/>
            <person name="Gasser R.B."/>
        </authorList>
    </citation>
    <scope>NUCLEOTIDE SEQUENCE [LARGE SCALE GENOMIC DNA]</scope>
    <source>
        <strain evidence="2">ISS1029</strain>
    </source>
</reference>
<protein>
    <submittedName>
        <fullName evidence="2">Uncharacterized protein</fullName>
    </submittedName>
</protein>
<comment type="caution">
    <text evidence="2">The sequence shown here is derived from an EMBL/GenBank/DDBJ whole genome shotgun (WGS) entry which is preliminary data.</text>
</comment>
<feature type="compositionally biased region" description="Polar residues" evidence="1">
    <location>
        <begin position="70"/>
        <end position="83"/>
    </location>
</feature>
<proteinExistence type="predicted"/>
<feature type="region of interest" description="Disordered" evidence="1">
    <location>
        <begin position="60"/>
        <end position="104"/>
    </location>
</feature>
<dbReference type="Proteomes" id="UP000055024">
    <property type="component" value="Unassembled WGS sequence"/>
</dbReference>
<evidence type="ECO:0000313" key="3">
    <source>
        <dbReference type="Proteomes" id="UP000055024"/>
    </source>
</evidence>
<evidence type="ECO:0000256" key="1">
    <source>
        <dbReference type="SAM" id="MobiDB-lite"/>
    </source>
</evidence>
<dbReference type="OrthoDB" id="6154864at2759"/>
<gene>
    <name evidence="2" type="ORF">T11_7892</name>
</gene>
<dbReference type="AlphaFoldDB" id="A0A0V1I9A0"/>
<dbReference type="EMBL" id="JYDP01000001">
    <property type="protein sequence ID" value="KRZ19409.1"/>
    <property type="molecule type" value="Genomic_DNA"/>
</dbReference>
<evidence type="ECO:0000313" key="2">
    <source>
        <dbReference type="EMBL" id="KRZ19409.1"/>
    </source>
</evidence>
<accession>A0A0V1I9A0</accession>
<organism evidence="2 3">
    <name type="scientific">Trichinella zimbabwensis</name>
    <dbReference type="NCBI Taxonomy" id="268475"/>
    <lineage>
        <taxon>Eukaryota</taxon>
        <taxon>Metazoa</taxon>
        <taxon>Ecdysozoa</taxon>
        <taxon>Nematoda</taxon>
        <taxon>Enoplea</taxon>
        <taxon>Dorylaimia</taxon>
        <taxon>Trichinellida</taxon>
        <taxon>Trichinellidae</taxon>
        <taxon>Trichinella</taxon>
    </lineage>
</organism>
<name>A0A0V1I9A0_9BILA</name>
<keyword evidence="3" id="KW-1185">Reference proteome</keyword>